<accession>A0A1A9RDA3</accession>
<keyword evidence="1" id="KW-0175">Coiled coil</keyword>
<evidence type="ECO:0000313" key="4">
    <source>
        <dbReference type="Proteomes" id="UP000078003"/>
    </source>
</evidence>
<organism evidence="3 4">
    <name type="scientific">Eikenella corrodens</name>
    <dbReference type="NCBI Taxonomy" id="539"/>
    <lineage>
        <taxon>Bacteria</taxon>
        <taxon>Pseudomonadati</taxon>
        <taxon>Pseudomonadota</taxon>
        <taxon>Betaproteobacteria</taxon>
        <taxon>Neisseriales</taxon>
        <taxon>Neisseriaceae</taxon>
        <taxon>Eikenella</taxon>
    </lineage>
</organism>
<feature type="transmembrane region" description="Helical" evidence="2">
    <location>
        <begin position="67"/>
        <end position="84"/>
    </location>
</feature>
<proteinExistence type="predicted"/>
<keyword evidence="2" id="KW-1133">Transmembrane helix</keyword>
<comment type="caution">
    <text evidence="3">The sequence shown here is derived from an EMBL/GenBank/DDBJ whole genome shotgun (WGS) entry which is preliminary data.</text>
</comment>
<name>A0A1A9RDA3_EIKCO</name>
<keyword evidence="2" id="KW-0812">Transmembrane</keyword>
<evidence type="ECO:0000256" key="1">
    <source>
        <dbReference type="SAM" id="Coils"/>
    </source>
</evidence>
<dbReference type="Proteomes" id="UP000078003">
    <property type="component" value="Unassembled WGS sequence"/>
</dbReference>
<evidence type="ECO:0000256" key="2">
    <source>
        <dbReference type="SAM" id="Phobius"/>
    </source>
</evidence>
<dbReference type="EMBL" id="LXSF01000004">
    <property type="protein sequence ID" value="OAM16886.1"/>
    <property type="molecule type" value="Genomic_DNA"/>
</dbReference>
<dbReference type="AlphaFoldDB" id="A0A1A9RDA3"/>
<reference evidence="4" key="1">
    <citation type="submission" date="2016-05" db="EMBL/GenBank/DDBJ databases">
        <title>Draft genome of Corynebacterium afermentans subsp. afermentans LCDC 88199T.</title>
        <authorList>
            <person name="Bernier A.-M."/>
            <person name="Bernard K."/>
        </authorList>
    </citation>
    <scope>NUCLEOTIDE SEQUENCE [LARGE SCALE GENOMIC DNA]</scope>
    <source>
        <strain evidence="4">NML01-0328</strain>
    </source>
</reference>
<evidence type="ECO:0000313" key="3">
    <source>
        <dbReference type="EMBL" id="OAM16886.1"/>
    </source>
</evidence>
<feature type="transmembrane region" description="Helical" evidence="2">
    <location>
        <begin position="24"/>
        <end position="46"/>
    </location>
</feature>
<sequence length="255" mass="29906">MIKIVSEIFNSTKNSMDNKLESPLIGAFITAWIIWNWQPILYFIFLDQDISARINKAISYKSWLDQLVVPLGIAIFYVLILPYIQNILSLLLNRAESFQHNYVLEKKKQLDDEVYSQNLDAIDKKIKLEIQEKKLREESAINAKITDLEEQIKLKDNEIAALMEGRSNDRMNFESKIKEHDADYKNRLDKIIFQLGIEKDKEKNLNMQIDNLNSEIKSKDEIIVNLYNKINEREEIIDNLVDKRVASNVTSRLKK</sequence>
<gene>
    <name evidence="3" type="ORF">A7P85_05435</name>
</gene>
<protein>
    <submittedName>
        <fullName evidence="3">Uncharacterized protein</fullName>
    </submittedName>
</protein>
<feature type="coiled-coil region" evidence="1">
    <location>
        <begin position="202"/>
        <end position="229"/>
    </location>
</feature>
<keyword evidence="2" id="KW-0472">Membrane</keyword>